<dbReference type="SUPFAM" id="SSF52540">
    <property type="entry name" value="P-loop containing nucleoside triphosphate hydrolases"/>
    <property type="match status" value="1"/>
</dbReference>
<dbReference type="InterPro" id="IPR027417">
    <property type="entry name" value="P-loop_NTPase"/>
</dbReference>
<dbReference type="Pfam" id="PF00685">
    <property type="entry name" value="Sulfotransfer_1"/>
    <property type="match status" value="1"/>
</dbReference>
<evidence type="ECO:0000259" key="1">
    <source>
        <dbReference type="Pfam" id="PF00685"/>
    </source>
</evidence>
<dbReference type="GO" id="GO:0008146">
    <property type="term" value="F:sulfotransferase activity"/>
    <property type="evidence" value="ECO:0007669"/>
    <property type="project" value="InterPro"/>
</dbReference>
<dbReference type="Proteomes" id="UP000320055">
    <property type="component" value="Unassembled WGS sequence"/>
</dbReference>
<name>A0A563W1S0_9CYAN</name>
<dbReference type="Gene3D" id="3.40.50.300">
    <property type="entry name" value="P-loop containing nucleotide triphosphate hydrolases"/>
    <property type="match status" value="1"/>
</dbReference>
<proteinExistence type="predicted"/>
<protein>
    <recommendedName>
        <fullName evidence="1">Sulfotransferase domain-containing protein</fullName>
    </recommendedName>
</protein>
<dbReference type="EMBL" id="CAACVJ010000592">
    <property type="protein sequence ID" value="VEP17654.1"/>
    <property type="molecule type" value="Genomic_DNA"/>
</dbReference>
<evidence type="ECO:0000313" key="2">
    <source>
        <dbReference type="EMBL" id="VEP17654.1"/>
    </source>
</evidence>
<evidence type="ECO:0000313" key="3">
    <source>
        <dbReference type="Proteomes" id="UP000320055"/>
    </source>
</evidence>
<dbReference type="InterPro" id="IPR000863">
    <property type="entry name" value="Sulfotransferase_dom"/>
</dbReference>
<accession>A0A563W1S0</accession>
<gene>
    <name evidence="2" type="ORF">H1P_6310001</name>
</gene>
<reference evidence="2 3" key="1">
    <citation type="submission" date="2019-01" db="EMBL/GenBank/DDBJ databases">
        <authorList>
            <person name="Brito A."/>
        </authorList>
    </citation>
    <scope>NUCLEOTIDE SEQUENCE [LARGE SCALE GENOMIC DNA]</scope>
    <source>
        <strain evidence="2">1</strain>
    </source>
</reference>
<sequence>MSPKEQITKITPEIFFERSTIFSKGQIGDWQNHFTDEHKQAFKEVAGEALINLGAESGSNW</sequence>
<dbReference type="RefSeq" id="WP_186376319.1">
    <property type="nucleotide sequence ID" value="NZ_LR214365.1"/>
</dbReference>
<keyword evidence="3" id="KW-1185">Reference proteome</keyword>
<feature type="domain" description="Sulfotransferase" evidence="1">
    <location>
        <begin position="8"/>
        <end position="51"/>
    </location>
</feature>
<dbReference type="AlphaFoldDB" id="A0A563W1S0"/>
<organism evidence="2 3">
    <name type="scientific">Hyella patelloides LEGE 07179</name>
    <dbReference type="NCBI Taxonomy" id="945734"/>
    <lineage>
        <taxon>Bacteria</taxon>
        <taxon>Bacillati</taxon>
        <taxon>Cyanobacteriota</taxon>
        <taxon>Cyanophyceae</taxon>
        <taxon>Pleurocapsales</taxon>
        <taxon>Hyellaceae</taxon>
        <taxon>Hyella</taxon>
    </lineage>
</organism>